<accession>A0A346PGX3</accession>
<keyword evidence="6" id="KW-0966">Cell projection</keyword>
<comment type="similarity">
    <text evidence="2 4">Belongs to the archaeal flagellin family.</text>
</comment>
<keyword evidence="6" id="KW-0282">Flagellum</keyword>
<dbReference type="GO" id="GO:0005198">
    <property type="term" value="F:structural molecule activity"/>
    <property type="evidence" value="ECO:0007669"/>
    <property type="project" value="InterPro"/>
</dbReference>
<dbReference type="AlphaFoldDB" id="A0A346PGX3"/>
<feature type="transmembrane region" description="Helical" evidence="5">
    <location>
        <begin position="12"/>
        <end position="35"/>
    </location>
</feature>
<evidence type="ECO:0000256" key="4">
    <source>
        <dbReference type="RuleBase" id="RU361282"/>
    </source>
</evidence>
<evidence type="ECO:0000256" key="5">
    <source>
        <dbReference type="SAM" id="Phobius"/>
    </source>
</evidence>
<dbReference type="GeneID" id="37639223"/>
<reference evidence="7" key="1">
    <citation type="submission" date="2017-10" db="EMBL/GenBank/DDBJ databases">
        <title>Phenotypic and genomic properties of facultatively anaerobic sulfur-reducing natronoarchaea from hypersaline soda lakes.</title>
        <authorList>
            <person name="Sorokin D.Y."/>
            <person name="Kublanov I.V."/>
            <person name="Roman P."/>
            <person name="Sinninghe Damste J.S."/>
            <person name="Golyshin P.N."/>
            <person name="Rojo D."/>
            <person name="Ciordia S."/>
            <person name="Mena Md.C."/>
            <person name="Ferrer M."/>
            <person name="Messina E."/>
            <person name="Smedile F."/>
            <person name="La Spada G."/>
            <person name="La Cono V."/>
            <person name="Yakimov M.M."/>
        </authorList>
    </citation>
    <scope>NUCLEOTIDE SEQUENCE [LARGE SCALE GENOMIC DNA]</scope>
    <source>
        <strain evidence="7">AArc1</strain>
    </source>
</reference>
<name>A0A346PGX3_9EURY</name>
<dbReference type="PANTHER" id="PTHR35903">
    <property type="entry name" value="FLAGELLIN B1"/>
    <property type="match status" value="1"/>
</dbReference>
<evidence type="ECO:0000313" key="6">
    <source>
        <dbReference type="EMBL" id="AXR78768.1"/>
    </source>
</evidence>
<keyword evidence="3 4" id="KW-0974">Archaeal flagellum</keyword>
<dbReference type="RefSeq" id="WP_117364801.1">
    <property type="nucleotide sequence ID" value="NZ_CP024047.1"/>
</dbReference>
<keyword evidence="5" id="KW-0472">Membrane</keyword>
<evidence type="ECO:0000256" key="2">
    <source>
        <dbReference type="ARBA" id="ARBA00010256"/>
    </source>
</evidence>
<gene>
    <name evidence="6" type="ORF">AArc1_2453</name>
</gene>
<organism evidence="6 7">
    <name type="scientific">Natrarchaeobaculum sulfurireducens</name>
    <dbReference type="NCBI Taxonomy" id="2044521"/>
    <lineage>
        <taxon>Archaea</taxon>
        <taxon>Methanobacteriati</taxon>
        <taxon>Methanobacteriota</taxon>
        <taxon>Stenosarchaea group</taxon>
        <taxon>Halobacteria</taxon>
        <taxon>Halobacteriales</taxon>
        <taxon>Natrialbaceae</taxon>
        <taxon>Natrarchaeobaculum</taxon>
    </lineage>
</organism>
<dbReference type="EMBL" id="CP024047">
    <property type="protein sequence ID" value="AXR78768.1"/>
    <property type="molecule type" value="Genomic_DNA"/>
</dbReference>
<evidence type="ECO:0000256" key="3">
    <source>
        <dbReference type="ARBA" id="ARBA00022440"/>
    </source>
</evidence>
<dbReference type="KEGG" id="nan:AArc1_2453"/>
<evidence type="ECO:0000313" key="7">
    <source>
        <dbReference type="Proteomes" id="UP000258707"/>
    </source>
</evidence>
<sequence length="410" mass="44243">MFANEDGERGQVGIGTLIVFIAMVLVAAIAAGVLINTAGFLQTQAEATGEESTEQVSDRLQIVSTSGTVDQATVTDFEEASDSTTITLEPDSDEVEGEYISVTAATGGADGFEQRQVVEFDTGDGSDVDVELTDLPSEDASDSDDLIVTVDGENIEAQTETISEWEDETYTDFGGLVHEDSIETTDNFEVEIDNDNIEDQDDIEEFEDSVTARLTDFDRTEASSIEATDDDGGSITFEFDNVEETDGEDLAIEVIGADAEDEFAADILEETVTNQELDNGENLVDFELVDTNNVVDNVQFVAALAPGSDPIDLEQTSVQFIGQQGEATESISEEVNINQIQGVDEGDGVLTDSSDRAEVEYEFDGEVEDYIRLDEGESLSVVFTTDSGATTEEELRVPTTIVDDDQSVRL</sequence>
<dbReference type="InterPro" id="IPR002774">
    <property type="entry name" value="Flagellin_arc-type"/>
</dbReference>
<keyword evidence="5" id="KW-1133">Transmembrane helix</keyword>
<dbReference type="NCBIfam" id="TIGR02537">
    <property type="entry name" value="arch_flag_Nterm"/>
    <property type="match status" value="1"/>
</dbReference>
<dbReference type="GO" id="GO:0097588">
    <property type="term" value="P:archaeal or bacterial-type flagellum-dependent cell motility"/>
    <property type="evidence" value="ECO:0007669"/>
    <property type="project" value="InterPro"/>
</dbReference>
<protein>
    <recommendedName>
        <fullName evidence="4">Flagellin</fullName>
    </recommendedName>
</protein>
<comment type="subcellular location">
    <subcellularLocation>
        <location evidence="1 4">Archaeal flagellum</location>
    </subcellularLocation>
</comment>
<keyword evidence="5" id="KW-0812">Transmembrane</keyword>
<comment type="function">
    <text evidence="4">Flagellin is the subunit protein which polymerizes to form the filaments of archaeal flagella.</text>
</comment>
<dbReference type="InterPro" id="IPR013373">
    <property type="entry name" value="Flagellin/pilin_N_arc"/>
</dbReference>
<proteinExistence type="inferred from homology"/>
<keyword evidence="6" id="KW-0969">Cilium</keyword>
<evidence type="ECO:0000256" key="1">
    <source>
        <dbReference type="ARBA" id="ARBA00004618"/>
    </source>
</evidence>
<dbReference type="Proteomes" id="UP000258707">
    <property type="component" value="Chromosome"/>
</dbReference>
<dbReference type="Pfam" id="PF01917">
    <property type="entry name" value="Flagellin_arch-type"/>
    <property type="match status" value="1"/>
</dbReference>
<dbReference type="GO" id="GO:0097589">
    <property type="term" value="C:archaeal-type flagellum"/>
    <property type="evidence" value="ECO:0007669"/>
    <property type="project" value="UniProtKB-SubCell"/>
</dbReference>
<dbReference type="PANTHER" id="PTHR35903:SF1">
    <property type="entry name" value="FLAGELLIN B1"/>
    <property type="match status" value="1"/>
</dbReference>